<dbReference type="Pfam" id="PF07687">
    <property type="entry name" value="M20_dimer"/>
    <property type="match status" value="1"/>
</dbReference>
<gene>
    <name evidence="5" type="ORF">BJX66DRAFT_346618</name>
</gene>
<feature type="domain" description="Peptidase M20 dimerisation" evidence="4">
    <location>
        <begin position="195"/>
        <end position="316"/>
    </location>
</feature>
<dbReference type="SUPFAM" id="SSF53187">
    <property type="entry name" value="Zn-dependent exopeptidases"/>
    <property type="match status" value="1"/>
</dbReference>
<evidence type="ECO:0000256" key="1">
    <source>
        <dbReference type="ARBA" id="ARBA00006247"/>
    </source>
</evidence>
<dbReference type="InterPro" id="IPR050072">
    <property type="entry name" value="Peptidase_M20A"/>
</dbReference>
<evidence type="ECO:0000256" key="3">
    <source>
        <dbReference type="ARBA" id="ARBA00022801"/>
    </source>
</evidence>
<dbReference type="Proteomes" id="UP001610563">
    <property type="component" value="Unassembled WGS sequence"/>
</dbReference>
<evidence type="ECO:0000313" key="6">
    <source>
        <dbReference type="Proteomes" id="UP001610563"/>
    </source>
</evidence>
<dbReference type="SUPFAM" id="SSF55031">
    <property type="entry name" value="Bacterial exopeptidase dimerisation domain"/>
    <property type="match status" value="1"/>
</dbReference>
<proteinExistence type="inferred from homology"/>
<evidence type="ECO:0000259" key="4">
    <source>
        <dbReference type="Pfam" id="PF07687"/>
    </source>
</evidence>
<dbReference type="InterPro" id="IPR002933">
    <property type="entry name" value="Peptidase_M20"/>
</dbReference>
<keyword evidence="3" id="KW-0378">Hydrolase</keyword>
<accession>A0ABR4FU64</accession>
<organism evidence="5 6">
    <name type="scientific">Aspergillus keveii</name>
    <dbReference type="NCBI Taxonomy" id="714993"/>
    <lineage>
        <taxon>Eukaryota</taxon>
        <taxon>Fungi</taxon>
        <taxon>Dikarya</taxon>
        <taxon>Ascomycota</taxon>
        <taxon>Pezizomycotina</taxon>
        <taxon>Eurotiomycetes</taxon>
        <taxon>Eurotiomycetidae</taxon>
        <taxon>Eurotiales</taxon>
        <taxon>Aspergillaceae</taxon>
        <taxon>Aspergillus</taxon>
        <taxon>Aspergillus subgen. Nidulantes</taxon>
    </lineage>
</organism>
<dbReference type="InterPro" id="IPR036264">
    <property type="entry name" value="Bact_exopeptidase_dim_dom"/>
</dbReference>
<comment type="similarity">
    <text evidence="1">Belongs to the peptidase M20A family.</text>
</comment>
<keyword evidence="6" id="KW-1185">Reference proteome</keyword>
<dbReference type="InterPro" id="IPR011650">
    <property type="entry name" value="Peptidase_M20_dimer"/>
</dbReference>
<dbReference type="Gene3D" id="3.30.70.360">
    <property type="match status" value="1"/>
</dbReference>
<name>A0ABR4FU64_9EURO</name>
<evidence type="ECO:0000313" key="5">
    <source>
        <dbReference type="EMBL" id="KAL2786776.1"/>
    </source>
</evidence>
<protein>
    <recommendedName>
        <fullName evidence="4">Peptidase M20 dimerisation domain-containing protein</fullName>
    </recommendedName>
</protein>
<reference evidence="5 6" key="1">
    <citation type="submission" date="2024-07" db="EMBL/GenBank/DDBJ databases">
        <title>Section-level genome sequencing and comparative genomics of Aspergillus sections Usti and Cavernicolus.</title>
        <authorList>
            <consortium name="Lawrence Berkeley National Laboratory"/>
            <person name="Nybo J.L."/>
            <person name="Vesth T.C."/>
            <person name="Theobald S."/>
            <person name="Frisvad J.C."/>
            <person name="Larsen T.O."/>
            <person name="Kjaerboelling I."/>
            <person name="Rothschild-Mancinelli K."/>
            <person name="Lyhne E.K."/>
            <person name="Kogle M.E."/>
            <person name="Barry K."/>
            <person name="Clum A."/>
            <person name="Na H."/>
            <person name="Ledsgaard L."/>
            <person name="Lin J."/>
            <person name="Lipzen A."/>
            <person name="Kuo A."/>
            <person name="Riley R."/>
            <person name="Mondo S."/>
            <person name="Labutti K."/>
            <person name="Haridas S."/>
            <person name="Pangalinan J."/>
            <person name="Salamov A.A."/>
            <person name="Simmons B.A."/>
            <person name="Magnuson J.K."/>
            <person name="Chen J."/>
            <person name="Drula E."/>
            <person name="Henrissat B."/>
            <person name="Wiebenga A."/>
            <person name="Lubbers R.J."/>
            <person name="Gomes A.C."/>
            <person name="Makela M.R."/>
            <person name="Stajich J."/>
            <person name="Grigoriev I.V."/>
            <person name="Mortensen U.H."/>
            <person name="De Vries R.P."/>
            <person name="Baker S.E."/>
            <person name="Andersen M.R."/>
        </authorList>
    </citation>
    <scope>NUCLEOTIDE SEQUENCE [LARGE SCALE GENOMIC DNA]</scope>
    <source>
        <strain evidence="5 6">CBS 209.92</strain>
    </source>
</reference>
<keyword evidence="2" id="KW-0479">Metal-binding</keyword>
<sequence length="428" mass="45642">MDHRKSLLKTLEATQTTQLHLLQSLVRAPSPNPPGSTSAAASVLTAYLSISQNDIPYKIIAPQPGCPNIVSKFTGGKGPGSRVVLNGHIDAFPVGPNTDGWNRDPYSGDVVDGRIHGRGVVDMKSGTASLVIAYAALYERREELRGSVALCAVSDEETGGRWGTQFLIRQDRERWGGDAMLSSEPSGMTIRFSEKGTLRISGVVRTKGAHGAYLNLSKGAIRTAAAYFTEVIEAVESMPVNAPPEIAIHLKDPETLAAVDRAMGPGTSTIIVKPTVNIGTIKGGTKVNMIPDICEFELDIRLPVGLTAEEVLSVLDSIGQRYADKEDATITLKRQEAASNPSSFSPLDHAMVECLKNAATLAGGPRPVATPSMGATDCKHYRYAGIPAYVYGCSPLTMASVNESASVEEFYHVTRTHALAAWEVLNGP</sequence>
<dbReference type="EMBL" id="JBFTWV010000110">
    <property type="protein sequence ID" value="KAL2786776.1"/>
    <property type="molecule type" value="Genomic_DNA"/>
</dbReference>
<dbReference type="PANTHER" id="PTHR43808:SF32">
    <property type="entry name" value="ARGE_DAPE-RELATED DEACYLASE"/>
    <property type="match status" value="1"/>
</dbReference>
<dbReference type="PANTHER" id="PTHR43808">
    <property type="entry name" value="ACETYLORNITHINE DEACETYLASE"/>
    <property type="match status" value="1"/>
</dbReference>
<comment type="caution">
    <text evidence="5">The sequence shown here is derived from an EMBL/GenBank/DDBJ whole genome shotgun (WGS) entry which is preliminary data.</text>
</comment>
<dbReference type="Pfam" id="PF01546">
    <property type="entry name" value="Peptidase_M20"/>
    <property type="match status" value="1"/>
</dbReference>
<evidence type="ECO:0000256" key="2">
    <source>
        <dbReference type="ARBA" id="ARBA00022723"/>
    </source>
</evidence>
<dbReference type="Gene3D" id="3.40.630.10">
    <property type="entry name" value="Zn peptidases"/>
    <property type="match status" value="1"/>
</dbReference>